<organism evidence="2 3">
    <name type="scientific">Brassica cretica</name>
    <name type="common">Mustard</name>
    <dbReference type="NCBI Taxonomy" id="69181"/>
    <lineage>
        <taxon>Eukaryota</taxon>
        <taxon>Viridiplantae</taxon>
        <taxon>Streptophyta</taxon>
        <taxon>Embryophyta</taxon>
        <taxon>Tracheophyta</taxon>
        <taxon>Spermatophyta</taxon>
        <taxon>Magnoliopsida</taxon>
        <taxon>eudicotyledons</taxon>
        <taxon>Gunneridae</taxon>
        <taxon>Pentapetalae</taxon>
        <taxon>rosids</taxon>
        <taxon>malvids</taxon>
        <taxon>Brassicales</taxon>
        <taxon>Brassicaceae</taxon>
        <taxon>Brassiceae</taxon>
        <taxon>Brassica</taxon>
    </lineage>
</organism>
<dbReference type="EMBL" id="QGKV02000759">
    <property type="protein sequence ID" value="KAF3568130.1"/>
    <property type="molecule type" value="Genomic_DNA"/>
</dbReference>
<evidence type="ECO:0000313" key="2">
    <source>
        <dbReference type="EMBL" id="KAF3568130.1"/>
    </source>
</evidence>
<reference evidence="2 3" key="1">
    <citation type="journal article" date="2020" name="BMC Genomics">
        <title>Intraspecific diversification of the crop wild relative Brassica cretica Lam. using demographic model selection.</title>
        <authorList>
            <person name="Kioukis A."/>
            <person name="Michalopoulou V.A."/>
            <person name="Briers L."/>
            <person name="Pirintsos S."/>
            <person name="Studholme D.J."/>
            <person name="Pavlidis P."/>
            <person name="Sarris P.F."/>
        </authorList>
    </citation>
    <scope>NUCLEOTIDE SEQUENCE [LARGE SCALE GENOMIC DNA]</scope>
    <source>
        <strain evidence="3">cv. PFS-1207/04</strain>
    </source>
</reference>
<protein>
    <submittedName>
        <fullName evidence="2">Uncharacterized protein</fullName>
    </submittedName>
</protein>
<dbReference type="Gene3D" id="1.25.10.10">
    <property type="entry name" value="Leucine-rich Repeat Variant"/>
    <property type="match status" value="1"/>
</dbReference>
<gene>
    <name evidence="2" type="ORF">DY000_02018404</name>
</gene>
<comment type="caution">
    <text evidence="2">The sequence shown here is derived from an EMBL/GenBank/DDBJ whole genome shotgun (WGS) entry which is preliminary data.</text>
</comment>
<evidence type="ECO:0000256" key="1">
    <source>
        <dbReference type="ARBA" id="ARBA00022737"/>
    </source>
</evidence>
<dbReference type="PANTHER" id="PTHR10648">
    <property type="entry name" value="SERINE/THREONINE-PROTEIN PHOSPHATASE PP2A 65 KDA REGULATORY SUBUNIT"/>
    <property type="match status" value="1"/>
</dbReference>
<proteinExistence type="predicted"/>
<dbReference type="Proteomes" id="UP000266723">
    <property type="component" value="Unassembled WGS sequence"/>
</dbReference>
<dbReference type="InterPro" id="IPR011989">
    <property type="entry name" value="ARM-like"/>
</dbReference>
<name>A0ABQ7D9H2_BRACR</name>
<accession>A0ABQ7D9H2</accession>
<dbReference type="SUPFAM" id="SSF48371">
    <property type="entry name" value="ARM repeat"/>
    <property type="match status" value="1"/>
</dbReference>
<sequence length="198" mass="22513">MLKHRGGLSTMYLCKYFTINLMNKFQGILSFNCSTVWKVLFGKVWKTMVNPILRISLTVYKLGALCMQWLQDKVYSIHEAAENNLKRFAEEFGPEWAMQHLVPQVLDMVTNPHYLHRMMVLREISLMATSSKRQVQCGKTSAISHPHSRPVSGGENNMSVFGGPRDGNWVVPTRLVPPRRGTQSMRVLAVQARAGRGH</sequence>
<dbReference type="InterPro" id="IPR016024">
    <property type="entry name" value="ARM-type_fold"/>
</dbReference>
<keyword evidence="3" id="KW-1185">Reference proteome</keyword>
<dbReference type="PANTHER" id="PTHR10648:SF29">
    <property type="entry name" value="SERINE_THREONINE-PROTEIN PHOSPHATASE 2A 65 KDA REGULATORY SUBUNIT A ALPHA ISOFORM"/>
    <property type="match status" value="1"/>
</dbReference>
<keyword evidence="1" id="KW-0677">Repeat</keyword>
<dbReference type="InterPro" id="IPR051023">
    <property type="entry name" value="PP2A_Regulatory_Subunit_A"/>
</dbReference>
<evidence type="ECO:0000313" key="3">
    <source>
        <dbReference type="Proteomes" id="UP000266723"/>
    </source>
</evidence>